<evidence type="ECO:0000259" key="5">
    <source>
        <dbReference type="PROSITE" id="PS50089"/>
    </source>
</evidence>
<dbReference type="InterPro" id="IPR013083">
    <property type="entry name" value="Znf_RING/FYVE/PHD"/>
</dbReference>
<gene>
    <name evidence="6" type="ORF">PXEA_LOCUS26631</name>
</gene>
<dbReference type="Proteomes" id="UP000784294">
    <property type="component" value="Unassembled WGS sequence"/>
</dbReference>
<dbReference type="InterPro" id="IPR001841">
    <property type="entry name" value="Znf_RING"/>
</dbReference>
<evidence type="ECO:0000313" key="7">
    <source>
        <dbReference type="Proteomes" id="UP000784294"/>
    </source>
</evidence>
<proteinExistence type="predicted"/>
<dbReference type="InterPro" id="IPR051834">
    <property type="entry name" value="RING_finger_E3_ligase"/>
</dbReference>
<reference evidence="6" key="1">
    <citation type="submission" date="2018-11" db="EMBL/GenBank/DDBJ databases">
        <authorList>
            <consortium name="Pathogen Informatics"/>
        </authorList>
    </citation>
    <scope>NUCLEOTIDE SEQUENCE</scope>
</reference>
<keyword evidence="3" id="KW-0862">Zinc</keyword>
<sequence>MGNRANVTFKEIEYQNGDRLRHLPCGHAFHVACIDRWLRESITCPRCRAGIRPALRRLQQSHRQVGPSHHQHRNLYQGRRLPLMRSRSEQRCHGTTVSGVMQAPSDACARSSLTGTDVVQHGSGLSSFPEPQPTRASILRAAVNNQRIAAMSHSDDSNPSGDQAYLGRGSRVVSPHQQRPVSRLSNCALGSSNYGPPARNMVTSGSATGGFSVTRFYKDFFYFVLKNLKHMFFLFILNSLTDKTALFIRYLHEEVLVSLPLGYLSFRLRRLVEGIRRLA</sequence>
<dbReference type="Pfam" id="PF13639">
    <property type="entry name" value="zf-RING_2"/>
    <property type="match status" value="1"/>
</dbReference>
<dbReference type="GO" id="GO:0006511">
    <property type="term" value="P:ubiquitin-dependent protein catabolic process"/>
    <property type="evidence" value="ECO:0007669"/>
    <property type="project" value="TreeGrafter"/>
</dbReference>
<dbReference type="EMBL" id="CAAALY010245327">
    <property type="protein sequence ID" value="VEL33191.1"/>
    <property type="molecule type" value="Genomic_DNA"/>
</dbReference>
<comment type="caution">
    <text evidence="6">The sequence shown here is derived from an EMBL/GenBank/DDBJ whole genome shotgun (WGS) entry which is preliminary data.</text>
</comment>
<dbReference type="SUPFAM" id="SSF57850">
    <property type="entry name" value="RING/U-box"/>
    <property type="match status" value="1"/>
</dbReference>
<evidence type="ECO:0000256" key="1">
    <source>
        <dbReference type="ARBA" id="ARBA00022723"/>
    </source>
</evidence>
<keyword evidence="7" id="KW-1185">Reference proteome</keyword>
<dbReference type="GO" id="GO:0005634">
    <property type="term" value="C:nucleus"/>
    <property type="evidence" value="ECO:0007669"/>
    <property type="project" value="TreeGrafter"/>
</dbReference>
<accession>A0A3S5C3P7</accession>
<evidence type="ECO:0000256" key="2">
    <source>
        <dbReference type="ARBA" id="ARBA00022771"/>
    </source>
</evidence>
<keyword evidence="2 4" id="KW-0863">Zinc-finger</keyword>
<feature type="domain" description="RING-type" evidence="5">
    <location>
        <begin position="23"/>
        <end position="48"/>
    </location>
</feature>
<dbReference type="GO" id="GO:0061630">
    <property type="term" value="F:ubiquitin protein ligase activity"/>
    <property type="evidence" value="ECO:0007669"/>
    <property type="project" value="TreeGrafter"/>
</dbReference>
<dbReference type="PANTHER" id="PTHR45931">
    <property type="entry name" value="SI:CH211-59O9.10"/>
    <property type="match status" value="1"/>
</dbReference>
<organism evidence="6 7">
    <name type="scientific">Protopolystoma xenopodis</name>
    <dbReference type="NCBI Taxonomy" id="117903"/>
    <lineage>
        <taxon>Eukaryota</taxon>
        <taxon>Metazoa</taxon>
        <taxon>Spiralia</taxon>
        <taxon>Lophotrochozoa</taxon>
        <taxon>Platyhelminthes</taxon>
        <taxon>Monogenea</taxon>
        <taxon>Polyopisthocotylea</taxon>
        <taxon>Polystomatidea</taxon>
        <taxon>Polystomatidae</taxon>
        <taxon>Protopolystoma</taxon>
    </lineage>
</organism>
<dbReference type="Gene3D" id="3.30.40.10">
    <property type="entry name" value="Zinc/RING finger domain, C3HC4 (zinc finger)"/>
    <property type="match status" value="1"/>
</dbReference>
<name>A0A3S5C3P7_9PLAT</name>
<evidence type="ECO:0000313" key="6">
    <source>
        <dbReference type="EMBL" id="VEL33191.1"/>
    </source>
</evidence>
<dbReference type="AlphaFoldDB" id="A0A3S5C3P7"/>
<protein>
    <recommendedName>
        <fullName evidence="5">RING-type domain-containing protein</fullName>
    </recommendedName>
</protein>
<dbReference type="PROSITE" id="PS50089">
    <property type="entry name" value="ZF_RING_2"/>
    <property type="match status" value="1"/>
</dbReference>
<evidence type="ECO:0000256" key="4">
    <source>
        <dbReference type="PROSITE-ProRule" id="PRU00175"/>
    </source>
</evidence>
<dbReference type="GO" id="GO:0008270">
    <property type="term" value="F:zinc ion binding"/>
    <property type="evidence" value="ECO:0007669"/>
    <property type="project" value="UniProtKB-KW"/>
</dbReference>
<evidence type="ECO:0000256" key="3">
    <source>
        <dbReference type="ARBA" id="ARBA00022833"/>
    </source>
</evidence>
<dbReference type="PANTHER" id="PTHR45931:SF3">
    <property type="entry name" value="RING ZINC FINGER-CONTAINING PROTEIN"/>
    <property type="match status" value="1"/>
</dbReference>
<dbReference type="OrthoDB" id="8062037at2759"/>
<keyword evidence="1" id="KW-0479">Metal-binding</keyword>